<organism evidence="1">
    <name type="scientific">Dichomitus squalens</name>
    <dbReference type="NCBI Taxonomy" id="114155"/>
    <lineage>
        <taxon>Eukaryota</taxon>
        <taxon>Fungi</taxon>
        <taxon>Dikarya</taxon>
        <taxon>Basidiomycota</taxon>
        <taxon>Agaricomycotina</taxon>
        <taxon>Agaricomycetes</taxon>
        <taxon>Polyporales</taxon>
        <taxon>Polyporaceae</taxon>
        <taxon>Dichomitus</taxon>
    </lineage>
</organism>
<dbReference type="AlphaFoldDB" id="A0A4Q9M9F4"/>
<sequence>MVALLYDLLPTQYGAGPDNCTLNYVLLLTFSFHRLSTYSSTYGDVNIRLVHQWKGRMRSNLIEDPAHCIHATHQARPSGRDVYITSVCRICDSACHRQRCAKRERVSPSGCRSPETPVESINTLQSLIVHTVTSDEDTDHVVCTSLRSWIQG</sequence>
<name>A0A4Q9M9F4_9APHY</name>
<accession>A0A4Q9M9F4</accession>
<gene>
    <name evidence="1" type="ORF">BD311DRAFT_61565</name>
</gene>
<dbReference type="Proteomes" id="UP000292957">
    <property type="component" value="Unassembled WGS sequence"/>
</dbReference>
<dbReference type="EMBL" id="ML143495">
    <property type="protein sequence ID" value="TBU23774.1"/>
    <property type="molecule type" value="Genomic_DNA"/>
</dbReference>
<evidence type="ECO:0000313" key="1">
    <source>
        <dbReference type="EMBL" id="TBU23774.1"/>
    </source>
</evidence>
<protein>
    <submittedName>
        <fullName evidence="1">Uncharacterized protein</fullName>
    </submittedName>
</protein>
<reference evidence="1" key="1">
    <citation type="submission" date="2019-01" db="EMBL/GenBank/DDBJ databases">
        <title>Draft genome sequences of three monokaryotic isolates of the white-rot basidiomycete fungus Dichomitus squalens.</title>
        <authorList>
            <consortium name="DOE Joint Genome Institute"/>
            <person name="Lopez S.C."/>
            <person name="Andreopoulos B."/>
            <person name="Pangilinan J."/>
            <person name="Lipzen A."/>
            <person name="Riley R."/>
            <person name="Ahrendt S."/>
            <person name="Ng V."/>
            <person name="Barry K."/>
            <person name="Daum C."/>
            <person name="Grigoriev I.V."/>
            <person name="Hilden K.S."/>
            <person name="Makela M.R."/>
            <person name="de Vries R.P."/>
        </authorList>
    </citation>
    <scope>NUCLEOTIDE SEQUENCE [LARGE SCALE GENOMIC DNA]</scope>
    <source>
        <strain evidence="1">OM18370.1</strain>
    </source>
</reference>
<proteinExistence type="predicted"/>